<evidence type="ECO:0000256" key="2">
    <source>
        <dbReference type="ARBA" id="ARBA00011738"/>
    </source>
</evidence>
<proteinExistence type="inferred from homology"/>
<evidence type="ECO:0000313" key="12">
    <source>
        <dbReference type="EMBL" id="GAE34904.1"/>
    </source>
</evidence>
<dbReference type="GO" id="GO:0017111">
    <property type="term" value="F:ribonucleoside triphosphate phosphatase activity"/>
    <property type="evidence" value="ECO:0007669"/>
    <property type="project" value="InterPro"/>
</dbReference>
<comment type="subunit">
    <text evidence="2 10">Homodimer.</text>
</comment>
<keyword evidence="13" id="KW-1185">Reference proteome</keyword>
<evidence type="ECO:0000256" key="5">
    <source>
        <dbReference type="ARBA" id="ARBA00022801"/>
    </source>
</evidence>
<organism evidence="12 13">
    <name type="scientific">Halalkalibacter akibai (strain ATCC 43226 / DSM 21942 / CIP 109018 / JCM 9157 / 1139)</name>
    <name type="common">Bacillus akibai</name>
    <dbReference type="NCBI Taxonomy" id="1236973"/>
    <lineage>
        <taxon>Bacteria</taxon>
        <taxon>Bacillati</taxon>
        <taxon>Bacillota</taxon>
        <taxon>Bacilli</taxon>
        <taxon>Bacillales</taxon>
        <taxon>Bacillaceae</taxon>
        <taxon>Halalkalibacter</taxon>
    </lineage>
</organism>
<dbReference type="AlphaFoldDB" id="W4QUA6"/>
<evidence type="ECO:0000256" key="8">
    <source>
        <dbReference type="ARBA" id="ARBA00051875"/>
    </source>
</evidence>
<dbReference type="PANTHER" id="PTHR11067:SF9">
    <property type="entry name" value="INOSINE TRIPHOSPHATE PYROPHOSPHATASE"/>
    <property type="match status" value="1"/>
</dbReference>
<comment type="function">
    <text evidence="10">Pyrophosphatase that catalyzes the hydrolysis of nucleoside triphosphates to their monophosphate derivatives, with a high preference for the non-canonical purine nucleotides XTP (xanthosine triphosphate), dITP (deoxyinosine triphosphate) and ITP. Seems to function as a house-cleaning enzyme that removes non-canonical purine nucleotides from the nucleotide pool, thus preventing their incorporation into DNA/RNA and avoiding chromosomal lesions.</text>
</comment>
<evidence type="ECO:0000256" key="1">
    <source>
        <dbReference type="ARBA" id="ARBA00008023"/>
    </source>
</evidence>
<comment type="similarity">
    <text evidence="1 10 11">Belongs to the HAM1 NTPase family.</text>
</comment>
<evidence type="ECO:0000256" key="6">
    <source>
        <dbReference type="ARBA" id="ARBA00022842"/>
    </source>
</evidence>
<dbReference type="GO" id="GO:0036220">
    <property type="term" value="F:ITP diphosphatase activity"/>
    <property type="evidence" value="ECO:0007669"/>
    <property type="project" value="UniProtKB-UniRule"/>
</dbReference>
<dbReference type="GO" id="GO:0000166">
    <property type="term" value="F:nucleotide binding"/>
    <property type="evidence" value="ECO:0007669"/>
    <property type="project" value="UniProtKB-KW"/>
</dbReference>
<dbReference type="GO" id="GO:0035870">
    <property type="term" value="F:dITP diphosphatase activity"/>
    <property type="evidence" value="ECO:0007669"/>
    <property type="project" value="UniProtKB-UniRule"/>
</dbReference>
<dbReference type="RefSeq" id="WP_035664037.1">
    <property type="nucleotide sequence ID" value="NZ_BAUV01000012.1"/>
</dbReference>
<dbReference type="EC" id="3.6.1.66" evidence="10"/>
<evidence type="ECO:0000256" key="11">
    <source>
        <dbReference type="RuleBase" id="RU003781"/>
    </source>
</evidence>
<feature type="binding site" evidence="10">
    <location>
        <begin position="182"/>
        <end position="183"/>
    </location>
    <ligand>
        <name>substrate</name>
    </ligand>
</feature>
<evidence type="ECO:0000256" key="7">
    <source>
        <dbReference type="ARBA" id="ARBA00023080"/>
    </source>
</evidence>
<keyword evidence="4 10" id="KW-0547">Nucleotide-binding</keyword>
<dbReference type="FunFam" id="3.90.950.10:FF:000001">
    <property type="entry name" value="dITP/XTP pyrophosphatase"/>
    <property type="match status" value="1"/>
</dbReference>
<dbReference type="GO" id="GO:0009146">
    <property type="term" value="P:purine nucleoside triphosphate catabolic process"/>
    <property type="evidence" value="ECO:0007669"/>
    <property type="project" value="UniProtKB-UniRule"/>
</dbReference>
<dbReference type="GO" id="GO:0009117">
    <property type="term" value="P:nucleotide metabolic process"/>
    <property type="evidence" value="ECO:0007669"/>
    <property type="project" value="UniProtKB-KW"/>
</dbReference>
<accession>W4QUA6</accession>
<evidence type="ECO:0000256" key="9">
    <source>
        <dbReference type="ARBA" id="ARBA00052017"/>
    </source>
</evidence>
<keyword evidence="7 10" id="KW-0546">Nucleotide metabolism</keyword>
<comment type="catalytic activity">
    <reaction evidence="8 10">
        <text>dITP + H2O = dIMP + diphosphate + H(+)</text>
        <dbReference type="Rhea" id="RHEA:28342"/>
        <dbReference type="ChEBI" id="CHEBI:15377"/>
        <dbReference type="ChEBI" id="CHEBI:15378"/>
        <dbReference type="ChEBI" id="CHEBI:33019"/>
        <dbReference type="ChEBI" id="CHEBI:61194"/>
        <dbReference type="ChEBI" id="CHEBI:61382"/>
        <dbReference type="EC" id="3.6.1.66"/>
    </reaction>
</comment>
<dbReference type="NCBIfam" id="TIGR00042">
    <property type="entry name" value="RdgB/HAM1 family non-canonical purine NTP pyrophosphatase"/>
    <property type="match status" value="1"/>
</dbReference>
<keyword evidence="5 10" id="KW-0378">Hydrolase</keyword>
<dbReference type="GO" id="GO:0005829">
    <property type="term" value="C:cytosol"/>
    <property type="evidence" value="ECO:0007669"/>
    <property type="project" value="TreeGrafter"/>
</dbReference>
<comment type="catalytic activity">
    <reaction evidence="10">
        <text>ITP + H2O = IMP + diphosphate + H(+)</text>
        <dbReference type="Rhea" id="RHEA:29399"/>
        <dbReference type="ChEBI" id="CHEBI:15377"/>
        <dbReference type="ChEBI" id="CHEBI:15378"/>
        <dbReference type="ChEBI" id="CHEBI:33019"/>
        <dbReference type="ChEBI" id="CHEBI:58053"/>
        <dbReference type="ChEBI" id="CHEBI:61402"/>
        <dbReference type="EC" id="3.6.1.66"/>
    </reaction>
</comment>
<feature type="binding site" evidence="10">
    <location>
        <position position="71"/>
    </location>
    <ligand>
        <name>Mg(2+)</name>
        <dbReference type="ChEBI" id="CHEBI:18420"/>
    </ligand>
</feature>
<dbReference type="InterPro" id="IPR002637">
    <property type="entry name" value="RdgB/HAM1"/>
</dbReference>
<feature type="active site" description="Proton acceptor" evidence="10">
    <location>
        <position position="71"/>
    </location>
</feature>
<comment type="catalytic activity">
    <reaction evidence="9 10">
        <text>XTP + H2O = XMP + diphosphate + H(+)</text>
        <dbReference type="Rhea" id="RHEA:28610"/>
        <dbReference type="ChEBI" id="CHEBI:15377"/>
        <dbReference type="ChEBI" id="CHEBI:15378"/>
        <dbReference type="ChEBI" id="CHEBI:33019"/>
        <dbReference type="ChEBI" id="CHEBI:57464"/>
        <dbReference type="ChEBI" id="CHEBI:61314"/>
        <dbReference type="EC" id="3.6.1.66"/>
    </reaction>
</comment>
<dbReference type="OrthoDB" id="9807456at2"/>
<feature type="binding site" evidence="10">
    <location>
        <position position="42"/>
    </location>
    <ligand>
        <name>Mg(2+)</name>
        <dbReference type="ChEBI" id="CHEBI:18420"/>
    </ligand>
</feature>
<name>W4QUA6_HALA3</name>
<dbReference type="GO" id="GO:0036222">
    <property type="term" value="F:XTP diphosphatase activity"/>
    <property type="evidence" value="ECO:0007669"/>
    <property type="project" value="UniProtKB-UniRule"/>
</dbReference>
<dbReference type="GO" id="GO:0046872">
    <property type="term" value="F:metal ion binding"/>
    <property type="evidence" value="ECO:0007669"/>
    <property type="project" value="UniProtKB-KW"/>
</dbReference>
<reference evidence="12 13" key="1">
    <citation type="journal article" date="2014" name="Genome Announc.">
        <title>Draft Genome Sequences of Three Alkaliphilic Bacillus Strains, Bacillus wakoensis JCM 9140T, Bacillus akibai JCM 9157T, and Bacillus hemicellulosilyticus JCM 9152T.</title>
        <authorList>
            <person name="Yuki M."/>
            <person name="Oshima K."/>
            <person name="Suda W."/>
            <person name="Oshida Y."/>
            <person name="Kitamura K."/>
            <person name="Iida T."/>
            <person name="Hattori M."/>
            <person name="Ohkuma M."/>
        </authorList>
    </citation>
    <scope>NUCLEOTIDE SEQUENCE [LARGE SCALE GENOMIC DNA]</scope>
    <source>
        <strain evidence="12 13">JCM 9157</strain>
    </source>
</reference>
<feature type="binding site" evidence="10">
    <location>
        <begin position="154"/>
        <end position="157"/>
    </location>
    <ligand>
        <name>substrate</name>
    </ligand>
</feature>
<keyword evidence="3 10" id="KW-0479">Metal-binding</keyword>
<comment type="cofactor">
    <cofactor evidence="10">
        <name>Mg(2+)</name>
        <dbReference type="ChEBI" id="CHEBI:18420"/>
    </cofactor>
    <text evidence="10">Binds 1 Mg(2+) ion per subunit.</text>
</comment>
<dbReference type="Proteomes" id="UP000018896">
    <property type="component" value="Unassembled WGS sequence"/>
</dbReference>
<dbReference type="HAMAP" id="MF_01405">
    <property type="entry name" value="Non_canon_purine_NTPase"/>
    <property type="match status" value="1"/>
</dbReference>
<keyword evidence="6 10" id="KW-0460">Magnesium</keyword>
<feature type="binding site" evidence="10">
    <location>
        <position position="72"/>
    </location>
    <ligand>
        <name>substrate</name>
    </ligand>
</feature>
<dbReference type="EMBL" id="BAUV01000012">
    <property type="protein sequence ID" value="GAE34904.1"/>
    <property type="molecule type" value="Genomic_DNA"/>
</dbReference>
<sequence length="199" mass="22368">MNKEMVIATQNKGKIAEFEQMFRASGWVVKSLLDYPDIPDIEEDGETFAENAAKKAETLAKHLNRLVIADDSGLIVDALNGRPGVYSARYAGEEKSDLKNMEKVLKELIDVPSEDRTARFICLIAVARPNEETLLYEGSCEGYIAATATGDYGFGYDPIFYVREHDQTMAQLTSEQKNKISHRAQALTKLMEHQSDWNK</sequence>
<evidence type="ECO:0000256" key="4">
    <source>
        <dbReference type="ARBA" id="ARBA00022741"/>
    </source>
</evidence>
<dbReference type="NCBIfam" id="NF011397">
    <property type="entry name" value="PRK14822.1"/>
    <property type="match status" value="1"/>
</dbReference>
<evidence type="ECO:0000256" key="3">
    <source>
        <dbReference type="ARBA" id="ARBA00022723"/>
    </source>
</evidence>
<gene>
    <name evidence="12" type="ORF">JCM9157_1987</name>
</gene>
<evidence type="ECO:0000313" key="13">
    <source>
        <dbReference type="Proteomes" id="UP000018896"/>
    </source>
</evidence>
<dbReference type="PANTHER" id="PTHR11067">
    <property type="entry name" value="INOSINE TRIPHOSPHATE PYROPHOSPHATASE/HAM1 PROTEIN"/>
    <property type="match status" value="1"/>
</dbReference>
<protein>
    <recommendedName>
        <fullName evidence="10">dITP/XTP pyrophosphatase</fullName>
        <ecNumber evidence="10">3.6.1.66</ecNumber>
    </recommendedName>
    <alternativeName>
        <fullName evidence="10">Non-canonical purine NTP pyrophosphatase</fullName>
    </alternativeName>
    <alternativeName>
        <fullName evidence="10">Non-standard purine NTP pyrophosphatase</fullName>
    </alternativeName>
    <alternativeName>
        <fullName evidence="10">Nucleoside-triphosphate diphosphatase</fullName>
    </alternativeName>
    <alternativeName>
        <fullName evidence="10">Nucleoside-triphosphate pyrophosphatase</fullName>
        <shortName evidence="10">NTPase</shortName>
    </alternativeName>
</protein>
<dbReference type="STRING" id="1236973.JCM9157_1987"/>
<comment type="caution">
    <text evidence="12">The sequence shown here is derived from an EMBL/GenBank/DDBJ whole genome shotgun (WGS) entry which is preliminary data.</text>
</comment>
<dbReference type="Pfam" id="PF01725">
    <property type="entry name" value="Ham1p_like"/>
    <property type="match status" value="1"/>
</dbReference>
<feature type="binding site" evidence="10">
    <location>
        <position position="177"/>
    </location>
    <ligand>
        <name>substrate</name>
    </ligand>
</feature>
<evidence type="ECO:0000256" key="10">
    <source>
        <dbReference type="HAMAP-Rule" id="MF_01405"/>
    </source>
</evidence>
<dbReference type="eggNOG" id="COG0127">
    <property type="taxonomic scope" value="Bacteria"/>
</dbReference>
<dbReference type="InterPro" id="IPR020922">
    <property type="entry name" value="dITP/XTP_pyrophosphatase"/>
</dbReference>
<feature type="binding site" evidence="10">
    <location>
        <begin position="9"/>
        <end position="14"/>
    </location>
    <ligand>
        <name>substrate</name>
    </ligand>
</feature>
<dbReference type="SUPFAM" id="SSF52972">
    <property type="entry name" value="ITPase-like"/>
    <property type="match status" value="1"/>
</dbReference>
<dbReference type="CDD" id="cd00515">
    <property type="entry name" value="HAM1"/>
    <property type="match status" value="1"/>
</dbReference>
<dbReference type="InterPro" id="IPR029001">
    <property type="entry name" value="ITPase-like_fam"/>
</dbReference>
<dbReference type="Gene3D" id="3.90.950.10">
    <property type="match status" value="1"/>
</dbReference>